<gene>
    <name evidence="1" type="ORF">DSO57_1010335</name>
</gene>
<organism evidence="1 2">
    <name type="scientific">Entomophthora muscae</name>
    <dbReference type="NCBI Taxonomy" id="34485"/>
    <lineage>
        <taxon>Eukaryota</taxon>
        <taxon>Fungi</taxon>
        <taxon>Fungi incertae sedis</taxon>
        <taxon>Zoopagomycota</taxon>
        <taxon>Entomophthoromycotina</taxon>
        <taxon>Entomophthoromycetes</taxon>
        <taxon>Entomophthorales</taxon>
        <taxon>Entomophthoraceae</taxon>
        <taxon>Entomophthora</taxon>
    </lineage>
</organism>
<comment type="caution">
    <text evidence="1">The sequence shown here is derived from an EMBL/GenBank/DDBJ whole genome shotgun (WGS) entry which is preliminary data.</text>
</comment>
<name>A0ACC2TH55_9FUNG</name>
<keyword evidence="2" id="KW-1185">Reference proteome</keyword>
<evidence type="ECO:0000313" key="2">
    <source>
        <dbReference type="Proteomes" id="UP001165960"/>
    </source>
</evidence>
<protein>
    <submittedName>
        <fullName evidence="1">Uncharacterized protein</fullName>
    </submittedName>
</protein>
<proteinExistence type="predicted"/>
<reference evidence="1" key="1">
    <citation type="submission" date="2022-04" db="EMBL/GenBank/DDBJ databases">
        <title>Genome of the entomopathogenic fungus Entomophthora muscae.</title>
        <authorList>
            <person name="Elya C."/>
            <person name="Lovett B.R."/>
            <person name="Lee E."/>
            <person name="Macias A.M."/>
            <person name="Hajek A.E."/>
            <person name="De Bivort B.L."/>
            <person name="Kasson M.T."/>
            <person name="De Fine Licht H.H."/>
            <person name="Stajich J.E."/>
        </authorList>
    </citation>
    <scope>NUCLEOTIDE SEQUENCE</scope>
    <source>
        <strain evidence="1">Berkeley</strain>
    </source>
</reference>
<dbReference type="Proteomes" id="UP001165960">
    <property type="component" value="Unassembled WGS sequence"/>
</dbReference>
<accession>A0ACC2TH55</accession>
<dbReference type="EMBL" id="QTSX02002874">
    <property type="protein sequence ID" value="KAJ9074034.1"/>
    <property type="molecule type" value="Genomic_DNA"/>
</dbReference>
<evidence type="ECO:0000313" key="1">
    <source>
        <dbReference type="EMBL" id="KAJ9074034.1"/>
    </source>
</evidence>
<sequence length="71" mass="7739">MFPGRRGQGLGVTFFCYFLACSLCCVATKLSGLPTNISYNMQGELDELPLDMSNNMNQSDGNIKSRALSPN</sequence>